<evidence type="ECO:0000313" key="1">
    <source>
        <dbReference type="EMBL" id="CAG6533867.1"/>
    </source>
</evidence>
<organism evidence="1">
    <name type="scientific">Culex pipiens</name>
    <name type="common">House mosquito</name>
    <dbReference type="NCBI Taxonomy" id="7175"/>
    <lineage>
        <taxon>Eukaryota</taxon>
        <taxon>Metazoa</taxon>
        <taxon>Ecdysozoa</taxon>
        <taxon>Arthropoda</taxon>
        <taxon>Hexapoda</taxon>
        <taxon>Insecta</taxon>
        <taxon>Pterygota</taxon>
        <taxon>Neoptera</taxon>
        <taxon>Endopterygota</taxon>
        <taxon>Diptera</taxon>
        <taxon>Nematocera</taxon>
        <taxon>Culicoidea</taxon>
        <taxon>Culicidae</taxon>
        <taxon>Culicinae</taxon>
        <taxon>Culicini</taxon>
        <taxon>Culex</taxon>
        <taxon>Culex</taxon>
    </lineage>
</organism>
<protein>
    <submittedName>
        <fullName evidence="1">(northern house mosquito) hypothetical protein</fullName>
    </submittedName>
</protein>
<proteinExistence type="predicted"/>
<dbReference type="EMBL" id="HBUE01209786">
    <property type="protein sequence ID" value="CAG6533864.1"/>
    <property type="molecule type" value="Transcribed_RNA"/>
</dbReference>
<dbReference type="EMBL" id="HBUE01209789">
    <property type="protein sequence ID" value="CAG6533867.1"/>
    <property type="molecule type" value="Transcribed_RNA"/>
</dbReference>
<sequence length="109" mass="11651">MALVSTKATFQKTILYKHNAVKHLPQHDSSFLHNHTVTIAVTIPTVTTTSSVRPATTVAASIATIHRGTSGLVGTTRTAPTAITSVVHHHGFDDDIRTTDLLVKKKMAG</sequence>
<reference evidence="1" key="1">
    <citation type="submission" date="2021-05" db="EMBL/GenBank/DDBJ databases">
        <authorList>
            <person name="Alioto T."/>
            <person name="Alioto T."/>
            <person name="Gomez Garrido J."/>
        </authorList>
    </citation>
    <scope>NUCLEOTIDE SEQUENCE</scope>
</reference>
<dbReference type="EMBL" id="HBUE01316197">
    <property type="protein sequence ID" value="CAG6585764.1"/>
    <property type="molecule type" value="Transcribed_RNA"/>
</dbReference>
<dbReference type="AlphaFoldDB" id="A0A8D8HGF4"/>
<dbReference type="EMBL" id="HBUE01316200">
    <property type="protein sequence ID" value="CAG6585767.1"/>
    <property type="molecule type" value="Transcribed_RNA"/>
</dbReference>
<name>A0A8D8HGF4_CULPI</name>
<accession>A0A8D8HGF4</accession>